<accession>A0A554WBB0</accession>
<gene>
    <name evidence="1" type="ORF">Talka_00523</name>
</gene>
<dbReference type="Proteomes" id="UP000315736">
    <property type="component" value="Unassembled WGS sequence"/>
</dbReference>
<dbReference type="OrthoDB" id="2971563at2"/>
<name>A0A554WBB0_9BURK</name>
<protein>
    <submittedName>
        <fullName evidence="1">Uncharacterized protein</fullName>
    </submittedName>
</protein>
<evidence type="ECO:0000313" key="1">
    <source>
        <dbReference type="EMBL" id="TSE20860.1"/>
    </source>
</evidence>
<organism evidence="1 2">
    <name type="scientific">Tepidimonas alkaliphilus</name>
    <dbReference type="NCBI Taxonomy" id="2588942"/>
    <lineage>
        <taxon>Bacteria</taxon>
        <taxon>Pseudomonadati</taxon>
        <taxon>Pseudomonadota</taxon>
        <taxon>Betaproteobacteria</taxon>
        <taxon>Burkholderiales</taxon>
        <taxon>Tepidimonas</taxon>
    </lineage>
</organism>
<proteinExistence type="predicted"/>
<evidence type="ECO:0000313" key="2">
    <source>
        <dbReference type="Proteomes" id="UP000315736"/>
    </source>
</evidence>
<sequence>MPSLSLHCVSGSPALPAGLRVFERGWLSANNVLCEGPQGTALIDDLCAGGAARRDGDALIDAG</sequence>
<dbReference type="EMBL" id="VJNB01000002">
    <property type="protein sequence ID" value="TSE20860.1"/>
    <property type="molecule type" value="Genomic_DNA"/>
</dbReference>
<keyword evidence="2" id="KW-1185">Reference proteome</keyword>
<comment type="caution">
    <text evidence="1">The sequence shown here is derived from an EMBL/GenBank/DDBJ whole genome shotgun (WGS) entry which is preliminary data.</text>
</comment>
<dbReference type="RefSeq" id="WP_143889568.1">
    <property type="nucleotide sequence ID" value="NZ_VJNB01000002.1"/>
</dbReference>
<dbReference type="AlphaFoldDB" id="A0A554WBB0"/>
<reference evidence="1 2" key="1">
    <citation type="submission" date="2019-07" db="EMBL/GenBank/DDBJ databases">
        <title>Tepidimonas alkaliphilus YIM 72238 draft genome.</title>
        <authorList>
            <person name="Da Costa M.S."/>
            <person name="Froufe H.J.C."/>
            <person name="Egas C."/>
            <person name="Albuquerque L."/>
        </authorList>
    </citation>
    <scope>NUCLEOTIDE SEQUENCE [LARGE SCALE GENOMIC DNA]</scope>
    <source>
        <strain evidence="1 2">YIM 72238</strain>
    </source>
</reference>